<protein>
    <submittedName>
        <fullName evidence="2">Uncharacterized protein</fullName>
    </submittedName>
</protein>
<gene>
    <name evidence="2" type="ORF">MC7420_1030</name>
</gene>
<evidence type="ECO:0000313" key="2">
    <source>
        <dbReference type="EMBL" id="EDX72361.1"/>
    </source>
</evidence>
<name>B4W0I4_9CYAN</name>
<feature type="region of interest" description="Disordered" evidence="1">
    <location>
        <begin position="1"/>
        <end position="52"/>
    </location>
</feature>
<dbReference type="AlphaFoldDB" id="B4W0I4"/>
<organism evidence="2 3">
    <name type="scientific">Coleofasciculus chthonoplastes PCC 7420</name>
    <dbReference type="NCBI Taxonomy" id="118168"/>
    <lineage>
        <taxon>Bacteria</taxon>
        <taxon>Bacillati</taxon>
        <taxon>Cyanobacteriota</taxon>
        <taxon>Cyanophyceae</taxon>
        <taxon>Coleofasciculales</taxon>
        <taxon>Coleofasciculaceae</taxon>
        <taxon>Coleofasciculus</taxon>
    </lineage>
</organism>
<proteinExistence type="predicted"/>
<dbReference type="HOGENOM" id="CLU_3078709_0_0_3"/>
<dbReference type="EMBL" id="DS989865">
    <property type="protein sequence ID" value="EDX72361.1"/>
    <property type="molecule type" value="Genomic_DNA"/>
</dbReference>
<evidence type="ECO:0000313" key="3">
    <source>
        <dbReference type="Proteomes" id="UP000003835"/>
    </source>
</evidence>
<reference evidence="2 3" key="1">
    <citation type="submission" date="2008-07" db="EMBL/GenBank/DDBJ databases">
        <authorList>
            <person name="Tandeau de Marsac N."/>
            <person name="Ferriera S."/>
            <person name="Johnson J."/>
            <person name="Kravitz S."/>
            <person name="Beeson K."/>
            <person name="Sutton G."/>
            <person name="Rogers Y.-H."/>
            <person name="Friedman R."/>
            <person name="Frazier M."/>
            <person name="Venter J.C."/>
        </authorList>
    </citation>
    <scope>NUCLEOTIDE SEQUENCE [LARGE SCALE GENOMIC DNA]</scope>
    <source>
        <strain evidence="2 3">PCC 7420</strain>
    </source>
</reference>
<keyword evidence="3" id="KW-1185">Reference proteome</keyword>
<sequence>MSPPLNKKPTPVRGTGGGSKRGERGGLGDGSGTEGGSISEEGDVKGMKMSWG</sequence>
<dbReference type="Proteomes" id="UP000003835">
    <property type="component" value="Unassembled WGS sequence"/>
</dbReference>
<accession>B4W0I4</accession>
<evidence type="ECO:0000256" key="1">
    <source>
        <dbReference type="SAM" id="MobiDB-lite"/>
    </source>
</evidence>